<comment type="caution">
    <text evidence="1">The sequence shown here is derived from an EMBL/GenBank/DDBJ whole genome shotgun (WGS) entry which is preliminary data.</text>
</comment>
<sequence>MTREGFAFAIVSDPYTRDDKIPNVPHSITVFHAPIASRVMLLARAPRFDLFLLYISQHVVALDCDSAGQAFAVVATYGPPHPPLDPILEELSQCFSRYSSSNFILAGDFNAKHVLWDLLRVIPAEFSSLSVRVLTMCGRCRTPTRYPTIGT</sequence>
<dbReference type="EMBL" id="CM023478">
    <property type="protein sequence ID" value="KAH7934280.1"/>
    <property type="molecule type" value="Genomic_DNA"/>
</dbReference>
<evidence type="ECO:0000313" key="1">
    <source>
        <dbReference type="EMBL" id="KAH7934280.1"/>
    </source>
</evidence>
<name>A0ACB8C636_DERSI</name>
<proteinExistence type="predicted"/>
<organism evidence="1 2">
    <name type="scientific">Dermacentor silvarum</name>
    <name type="common">Tick</name>
    <dbReference type="NCBI Taxonomy" id="543639"/>
    <lineage>
        <taxon>Eukaryota</taxon>
        <taxon>Metazoa</taxon>
        <taxon>Ecdysozoa</taxon>
        <taxon>Arthropoda</taxon>
        <taxon>Chelicerata</taxon>
        <taxon>Arachnida</taxon>
        <taxon>Acari</taxon>
        <taxon>Parasitiformes</taxon>
        <taxon>Ixodida</taxon>
        <taxon>Ixodoidea</taxon>
        <taxon>Ixodidae</taxon>
        <taxon>Rhipicephalinae</taxon>
        <taxon>Dermacentor</taxon>
    </lineage>
</organism>
<gene>
    <name evidence="1" type="ORF">HPB49_024300</name>
</gene>
<evidence type="ECO:0000313" key="2">
    <source>
        <dbReference type="Proteomes" id="UP000821865"/>
    </source>
</evidence>
<accession>A0ACB8C636</accession>
<keyword evidence="2" id="KW-1185">Reference proteome</keyword>
<protein>
    <submittedName>
        <fullName evidence="1">Uncharacterized protein</fullName>
    </submittedName>
</protein>
<dbReference type="Proteomes" id="UP000821865">
    <property type="component" value="Chromosome 9"/>
</dbReference>
<reference evidence="1" key="1">
    <citation type="submission" date="2020-05" db="EMBL/GenBank/DDBJ databases">
        <title>Large-scale comparative analyses of tick genomes elucidate their genetic diversity and vector capacities.</title>
        <authorList>
            <person name="Jia N."/>
            <person name="Wang J."/>
            <person name="Shi W."/>
            <person name="Du L."/>
            <person name="Sun Y."/>
            <person name="Zhan W."/>
            <person name="Jiang J."/>
            <person name="Wang Q."/>
            <person name="Zhang B."/>
            <person name="Ji P."/>
            <person name="Sakyi L.B."/>
            <person name="Cui X."/>
            <person name="Yuan T."/>
            <person name="Jiang B."/>
            <person name="Yang W."/>
            <person name="Lam T.T.-Y."/>
            <person name="Chang Q."/>
            <person name="Ding S."/>
            <person name="Wang X."/>
            <person name="Zhu J."/>
            <person name="Ruan X."/>
            <person name="Zhao L."/>
            <person name="Wei J."/>
            <person name="Que T."/>
            <person name="Du C."/>
            <person name="Cheng J."/>
            <person name="Dai P."/>
            <person name="Han X."/>
            <person name="Huang E."/>
            <person name="Gao Y."/>
            <person name="Liu J."/>
            <person name="Shao H."/>
            <person name="Ye R."/>
            <person name="Li L."/>
            <person name="Wei W."/>
            <person name="Wang X."/>
            <person name="Wang C."/>
            <person name="Yang T."/>
            <person name="Huo Q."/>
            <person name="Li W."/>
            <person name="Guo W."/>
            <person name="Chen H."/>
            <person name="Zhou L."/>
            <person name="Ni X."/>
            <person name="Tian J."/>
            <person name="Zhou Y."/>
            <person name="Sheng Y."/>
            <person name="Liu T."/>
            <person name="Pan Y."/>
            <person name="Xia L."/>
            <person name="Li J."/>
            <person name="Zhao F."/>
            <person name="Cao W."/>
        </authorList>
    </citation>
    <scope>NUCLEOTIDE SEQUENCE</scope>
    <source>
        <strain evidence="1">Dsil-2018</strain>
    </source>
</reference>